<reference evidence="11" key="1">
    <citation type="journal article" date="2019" name="Int. J. Syst. Evol. Microbiol.">
        <title>The Global Catalogue of Microorganisms (GCM) 10K type strain sequencing project: providing services to taxonomists for standard genome sequencing and annotation.</title>
        <authorList>
            <consortium name="The Broad Institute Genomics Platform"/>
            <consortium name="The Broad Institute Genome Sequencing Center for Infectious Disease"/>
            <person name="Wu L."/>
            <person name="Ma J."/>
        </authorList>
    </citation>
    <scope>NUCLEOTIDE SEQUENCE [LARGE SCALE GENOMIC DNA]</scope>
    <source>
        <strain evidence="11">CGMCC 1.10363</strain>
    </source>
</reference>
<dbReference type="PROSITE" id="PS00221">
    <property type="entry name" value="MIP"/>
    <property type="match status" value="1"/>
</dbReference>
<proteinExistence type="inferred from homology"/>
<sequence>MTTEPAIPADTTIPEPNPGSSFFNRLVAETLGTLLLVAGGVGTALLAANFPSAAHNTLGVGHLGVALAFGLTVVVGAYAFGPISGGHFNPAITLGVAVAGRFPWSEVVGYIIAQLVGGIIGSSIIALIASSKSGFFAAAHAGGFASNGYGAHSPGGFGLGGAIVVEIGFTAIFVFVVLGTTAKIGAVGFAPLAIGLALTLIHLITIPVDNTSVNPARSLAAAVYGGGWAWAQLWVFIVFPIVGGVLAGFLYRPLFGRTFTEATA</sequence>
<dbReference type="PANTHER" id="PTHR19139:SF199">
    <property type="entry name" value="MIP17260P"/>
    <property type="match status" value="1"/>
</dbReference>
<evidence type="ECO:0000256" key="2">
    <source>
        <dbReference type="ARBA" id="ARBA00006175"/>
    </source>
</evidence>
<evidence type="ECO:0000256" key="9">
    <source>
        <dbReference type="SAM" id="Phobius"/>
    </source>
</evidence>
<dbReference type="NCBIfam" id="NF003838">
    <property type="entry name" value="PRK05420.1"/>
    <property type="match status" value="1"/>
</dbReference>
<feature type="transmembrane region" description="Helical" evidence="9">
    <location>
        <begin position="107"/>
        <end position="128"/>
    </location>
</feature>
<dbReference type="InterPro" id="IPR022357">
    <property type="entry name" value="MIP_CS"/>
</dbReference>
<dbReference type="Proteomes" id="UP001595900">
    <property type="component" value="Unassembled WGS sequence"/>
</dbReference>
<keyword evidence="5 8" id="KW-0812">Transmembrane</keyword>
<feature type="transmembrane region" description="Helical" evidence="9">
    <location>
        <begin position="228"/>
        <end position="251"/>
    </location>
</feature>
<comment type="caution">
    <text evidence="10">The sequence shown here is derived from an EMBL/GenBank/DDBJ whole genome shotgun (WGS) entry which is preliminary data.</text>
</comment>
<accession>A0ABV8Q9D3</accession>
<feature type="transmembrane region" description="Helical" evidence="9">
    <location>
        <begin position="157"/>
        <end position="179"/>
    </location>
</feature>
<evidence type="ECO:0000256" key="3">
    <source>
        <dbReference type="ARBA" id="ARBA00022448"/>
    </source>
</evidence>
<dbReference type="Gene3D" id="1.20.1080.10">
    <property type="entry name" value="Glycerol uptake facilitator protein"/>
    <property type="match status" value="1"/>
</dbReference>
<evidence type="ECO:0000256" key="8">
    <source>
        <dbReference type="RuleBase" id="RU000477"/>
    </source>
</evidence>
<evidence type="ECO:0000313" key="10">
    <source>
        <dbReference type="EMBL" id="MFC4244071.1"/>
    </source>
</evidence>
<evidence type="ECO:0000256" key="1">
    <source>
        <dbReference type="ARBA" id="ARBA00004651"/>
    </source>
</evidence>
<organism evidence="10 11">
    <name type="scientific">Gryllotalpicola reticulitermitis</name>
    <dbReference type="NCBI Taxonomy" id="1184153"/>
    <lineage>
        <taxon>Bacteria</taxon>
        <taxon>Bacillati</taxon>
        <taxon>Actinomycetota</taxon>
        <taxon>Actinomycetes</taxon>
        <taxon>Micrococcales</taxon>
        <taxon>Microbacteriaceae</taxon>
        <taxon>Gryllotalpicola</taxon>
    </lineage>
</organism>
<dbReference type="EMBL" id="JBHSCN010000005">
    <property type="protein sequence ID" value="MFC4244071.1"/>
    <property type="molecule type" value="Genomic_DNA"/>
</dbReference>
<evidence type="ECO:0000256" key="4">
    <source>
        <dbReference type="ARBA" id="ARBA00022475"/>
    </source>
</evidence>
<feature type="transmembrane region" description="Helical" evidence="9">
    <location>
        <begin position="186"/>
        <end position="208"/>
    </location>
</feature>
<comment type="similarity">
    <text evidence="2 8">Belongs to the MIP/aquaporin (TC 1.A.8) family.</text>
</comment>
<comment type="subcellular location">
    <subcellularLocation>
        <location evidence="1">Cell membrane</location>
        <topology evidence="1">Multi-pass membrane protein</topology>
    </subcellularLocation>
</comment>
<dbReference type="PANTHER" id="PTHR19139">
    <property type="entry name" value="AQUAPORIN TRANSPORTER"/>
    <property type="match status" value="1"/>
</dbReference>
<protein>
    <submittedName>
        <fullName evidence="10">Aquaporin Z</fullName>
    </submittedName>
</protein>
<evidence type="ECO:0000256" key="7">
    <source>
        <dbReference type="ARBA" id="ARBA00023136"/>
    </source>
</evidence>
<dbReference type="SUPFAM" id="SSF81338">
    <property type="entry name" value="Aquaporin-like"/>
    <property type="match status" value="1"/>
</dbReference>
<keyword evidence="6 9" id="KW-1133">Transmembrane helix</keyword>
<dbReference type="InterPro" id="IPR000425">
    <property type="entry name" value="MIP"/>
</dbReference>
<feature type="transmembrane region" description="Helical" evidence="9">
    <location>
        <begin position="26"/>
        <end position="48"/>
    </location>
</feature>
<feature type="transmembrane region" description="Helical" evidence="9">
    <location>
        <begin position="60"/>
        <end position="80"/>
    </location>
</feature>
<dbReference type="Pfam" id="PF00230">
    <property type="entry name" value="MIP"/>
    <property type="match status" value="1"/>
</dbReference>
<evidence type="ECO:0000256" key="5">
    <source>
        <dbReference type="ARBA" id="ARBA00022692"/>
    </source>
</evidence>
<dbReference type="InterPro" id="IPR034294">
    <property type="entry name" value="Aquaporin_transptr"/>
</dbReference>
<dbReference type="InterPro" id="IPR023271">
    <property type="entry name" value="Aquaporin-like"/>
</dbReference>
<keyword evidence="7 9" id="KW-0472">Membrane</keyword>
<dbReference type="RefSeq" id="WP_390229138.1">
    <property type="nucleotide sequence ID" value="NZ_JBHSCN010000005.1"/>
</dbReference>
<keyword evidence="4" id="KW-1003">Cell membrane</keyword>
<evidence type="ECO:0000256" key="6">
    <source>
        <dbReference type="ARBA" id="ARBA00022989"/>
    </source>
</evidence>
<dbReference type="PRINTS" id="PR00783">
    <property type="entry name" value="MINTRINSICP"/>
</dbReference>
<gene>
    <name evidence="10" type="primary">aqpZ</name>
    <name evidence="10" type="ORF">ACFOYW_11865</name>
</gene>
<evidence type="ECO:0000313" key="11">
    <source>
        <dbReference type="Proteomes" id="UP001595900"/>
    </source>
</evidence>
<keyword evidence="3 8" id="KW-0813">Transport</keyword>
<dbReference type="NCBIfam" id="TIGR00861">
    <property type="entry name" value="MIP"/>
    <property type="match status" value="1"/>
</dbReference>
<keyword evidence="11" id="KW-1185">Reference proteome</keyword>
<name>A0ABV8Q9D3_9MICO</name>